<name>A0A4V1KSQ6_9FLAO</name>
<proteinExistence type="predicted"/>
<gene>
    <name evidence="1" type="ORF">DSL99_892</name>
</gene>
<dbReference type="EMBL" id="QOVL01000003">
    <property type="protein sequence ID" value="RXG32568.1"/>
    <property type="molecule type" value="Genomic_DNA"/>
</dbReference>
<comment type="caution">
    <text evidence="1">The sequence shown here is derived from an EMBL/GenBank/DDBJ whole genome shotgun (WGS) entry which is preliminary data.</text>
</comment>
<accession>A0A4V1KSQ6</accession>
<organism evidence="1 2">
    <name type="scientific">Leeuwenhoekiella marinoflava</name>
    <dbReference type="NCBI Taxonomy" id="988"/>
    <lineage>
        <taxon>Bacteria</taxon>
        <taxon>Pseudomonadati</taxon>
        <taxon>Bacteroidota</taxon>
        <taxon>Flavobacteriia</taxon>
        <taxon>Flavobacteriales</taxon>
        <taxon>Flavobacteriaceae</taxon>
        <taxon>Leeuwenhoekiella</taxon>
    </lineage>
</organism>
<evidence type="ECO:0000313" key="1">
    <source>
        <dbReference type="EMBL" id="RXG32568.1"/>
    </source>
</evidence>
<evidence type="ECO:0000313" key="2">
    <source>
        <dbReference type="Proteomes" id="UP000290608"/>
    </source>
</evidence>
<reference evidence="1 2" key="1">
    <citation type="submission" date="2018-07" db="EMBL/GenBank/DDBJ databases">
        <title>Leeuwenhoekiella genomics.</title>
        <authorList>
            <person name="Tahon G."/>
            <person name="Willems A."/>
        </authorList>
    </citation>
    <scope>NUCLEOTIDE SEQUENCE [LARGE SCALE GENOMIC DNA]</scope>
    <source>
        <strain evidence="1 2">LMG 1345</strain>
    </source>
</reference>
<dbReference type="RefSeq" id="WP_073097281.1">
    <property type="nucleotide sequence ID" value="NZ_QOVL01000003.1"/>
</dbReference>
<dbReference type="AlphaFoldDB" id="A0A4V1KSQ6"/>
<evidence type="ECO:0008006" key="3">
    <source>
        <dbReference type="Google" id="ProtNLM"/>
    </source>
</evidence>
<dbReference type="STRING" id="1122159.SAMN02745246_00784"/>
<sequence length="148" mass="17840">MKVNDTYLSSLIKEEHRFEFGVFYFFDEFIISEINEGETFEWNKASKVIKVGKQFYKNKNHKINYISNRINDYSIKPQDWITYLNKYNLLNIFAVVTHRKTAIHNLIIERLFYKGDIFSFDSLLEAVNFIREQDDLFPVTDFKKLKEN</sequence>
<dbReference type="Proteomes" id="UP000290608">
    <property type="component" value="Unassembled WGS sequence"/>
</dbReference>
<protein>
    <recommendedName>
        <fullName evidence="3">STAS/SEC14 domain-containing protein</fullName>
    </recommendedName>
</protein>